<evidence type="ECO:0000313" key="4">
    <source>
        <dbReference type="Proteomes" id="UP000735302"/>
    </source>
</evidence>
<dbReference type="Pfam" id="PF00069">
    <property type="entry name" value="Pkinase"/>
    <property type="match status" value="1"/>
</dbReference>
<feature type="compositionally biased region" description="Polar residues" evidence="1">
    <location>
        <begin position="32"/>
        <end position="49"/>
    </location>
</feature>
<feature type="region of interest" description="Disordered" evidence="1">
    <location>
        <begin position="1"/>
        <end position="61"/>
    </location>
</feature>
<feature type="domain" description="Protein kinase" evidence="2">
    <location>
        <begin position="149"/>
        <end position="346"/>
    </location>
</feature>
<dbReference type="Gene3D" id="1.10.510.10">
    <property type="entry name" value="Transferase(Phosphotransferase) domain 1"/>
    <property type="match status" value="1"/>
</dbReference>
<gene>
    <name evidence="3" type="ORF">PoB_001455300</name>
</gene>
<evidence type="ECO:0000259" key="2">
    <source>
        <dbReference type="PROSITE" id="PS50011"/>
    </source>
</evidence>
<accession>A0AAV3Z094</accession>
<protein>
    <submittedName>
        <fullName evidence="3">Protein kinase</fullName>
    </submittedName>
</protein>
<dbReference type="AlphaFoldDB" id="A0AAV3Z094"/>
<evidence type="ECO:0000256" key="1">
    <source>
        <dbReference type="SAM" id="MobiDB-lite"/>
    </source>
</evidence>
<dbReference type="InterPro" id="IPR011009">
    <property type="entry name" value="Kinase-like_dom_sf"/>
</dbReference>
<evidence type="ECO:0000313" key="3">
    <source>
        <dbReference type="EMBL" id="GFN88047.1"/>
    </source>
</evidence>
<keyword evidence="4" id="KW-1185">Reference proteome</keyword>
<dbReference type="GO" id="GO:0004674">
    <property type="term" value="F:protein serine/threonine kinase activity"/>
    <property type="evidence" value="ECO:0007669"/>
    <property type="project" value="TreeGrafter"/>
</dbReference>
<dbReference type="InterPro" id="IPR051681">
    <property type="entry name" value="Ser/Thr_Kinases-Pseudokinases"/>
</dbReference>
<dbReference type="InterPro" id="IPR000719">
    <property type="entry name" value="Prot_kinase_dom"/>
</dbReference>
<reference evidence="3 4" key="1">
    <citation type="journal article" date="2021" name="Elife">
        <title>Chloroplast acquisition without the gene transfer in kleptoplastic sea slugs, Plakobranchus ocellatus.</title>
        <authorList>
            <person name="Maeda T."/>
            <person name="Takahashi S."/>
            <person name="Yoshida T."/>
            <person name="Shimamura S."/>
            <person name="Takaki Y."/>
            <person name="Nagai Y."/>
            <person name="Toyoda A."/>
            <person name="Suzuki Y."/>
            <person name="Arimoto A."/>
            <person name="Ishii H."/>
            <person name="Satoh N."/>
            <person name="Nishiyama T."/>
            <person name="Hasebe M."/>
            <person name="Maruyama T."/>
            <person name="Minagawa J."/>
            <person name="Obokata J."/>
            <person name="Shigenobu S."/>
        </authorList>
    </citation>
    <scope>NUCLEOTIDE SEQUENCE [LARGE SCALE GENOMIC DNA]</scope>
</reference>
<keyword evidence="3" id="KW-0418">Kinase</keyword>
<dbReference type="SUPFAM" id="SSF56112">
    <property type="entry name" value="Protein kinase-like (PK-like)"/>
    <property type="match status" value="1"/>
</dbReference>
<sequence length="346" mass="38825">MDSSNTSSTPSVKRRRSLMENNEFPQREGDDQSLNPTTSSQTHTDSTAPHSALHGSHQNLRQKRRRLVAIGMTGASETRAENGTIVISRRNTPDRVSAPPLREAAEPAAQRGINAVMSAIPNDGTATARSEIAIVTEADQNFVLDLMLLNRVAYLEGRNYRHILLCVDRIHPRNQVVLKFYPLNSVRLVREVIALRKLQHPKMIELITSPSYPRTHLLVFKYCPNGSLTACIGNIDLDTIVNYFIKISHALAYIHSKNIIHGDIMPDNILLDDRKTPRICDFVVSQLLPVGETQIRGRRGTDGFMAPEMGHDPRAQRGETGFHRSLKIIEGRPMERSFIFTSCFES</sequence>
<proteinExistence type="predicted"/>
<feature type="compositionally biased region" description="Polar residues" evidence="1">
    <location>
        <begin position="1"/>
        <end position="11"/>
    </location>
</feature>
<dbReference type="GO" id="GO:0005524">
    <property type="term" value="F:ATP binding"/>
    <property type="evidence" value="ECO:0007669"/>
    <property type="project" value="InterPro"/>
</dbReference>
<comment type="caution">
    <text evidence="3">The sequence shown here is derived from an EMBL/GenBank/DDBJ whole genome shotgun (WGS) entry which is preliminary data.</text>
</comment>
<keyword evidence="3" id="KW-0808">Transferase</keyword>
<dbReference type="EMBL" id="BLXT01001826">
    <property type="protein sequence ID" value="GFN88047.1"/>
    <property type="molecule type" value="Genomic_DNA"/>
</dbReference>
<dbReference type="PANTHER" id="PTHR44329:SF289">
    <property type="entry name" value="SERINE_THREONINE-PROTEIN KINASE VIK"/>
    <property type="match status" value="1"/>
</dbReference>
<dbReference type="Proteomes" id="UP000735302">
    <property type="component" value="Unassembled WGS sequence"/>
</dbReference>
<organism evidence="3 4">
    <name type="scientific">Plakobranchus ocellatus</name>
    <dbReference type="NCBI Taxonomy" id="259542"/>
    <lineage>
        <taxon>Eukaryota</taxon>
        <taxon>Metazoa</taxon>
        <taxon>Spiralia</taxon>
        <taxon>Lophotrochozoa</taxon>
        <taxon>Mollusca</taxon>
        <taxon>Gastropoda</taxon>
        <taxon>Heterobranchia</taxon>
        <taxon>Euthyneura</taxon>
        <taxon>Panpulmonata</taxon>
        <taxon>Sacoglossa</taxon>
        <taxon>Placobranchoidea</taxon>
        <taxon>Plakobranchidae</taxon>
        <taxon>Plakobranchus</taxon>
    </lineage>
</organism>
<name>A0AAV3Z094_9GAST</name>
<dbReference type="PROSITE" id="PS50011">
    <property type="entry name" value="PROTEIN_KINASE_DOM"/>
    <property type="match status" value="1"/>
</dbReference>
<dbReference type="PANTHER" id="PTHR44329">
    <property type="entry name" value="SERINE/THREONINE-PROTEIN KINASE TNNI3K-RELATED"/>
    <property type="match status" value="1"/>
</dbReference>